<dbReference type="EMBL" id="MRZN01000008">
    <property type="protein sequence ID" value="PHK49728.1"/>
    <property type="molecule type" value="Genomic_DNA"/>
</dbReference>
<dbReference type="SUPFAM" id="SSF53335">
    <property type="entry name" value="S-adenosyl-L-methionine-dependent methyltransferases"/>
    <property type="match status" value="1"/>
</dbReference>
<evidence type="ECO:0000256" key="1">
    <source>
        <dbReference type="ARBA" id="ARBA00009741"/>
    </source>
</evidence>
<feature type="binding site" evidence="6">
    <location>
        <position position="246"/>
    </location>
    <ligand>
        <name>S-adenosyl-L-methionine</name>
        <dbReference type="ChEBI" id="CHEBI:59789"/>
    </ligand>
</feature>
<dbReference type="NCBIfam" id="TIGR00406">
    <property type="entry name" value="prmA"/>
    <property type="match status" value="1"/>
</dbReference>
<feature type="binding site" evidence="6">
    <location>
        <position position="160"/>
    </location>
    <ligand>
        <name>S-adenosyl-L-methionine</name>
        <dbReference type="ChEBI" id="CHEBI:59789"/>
    </ligand>
</feature>
<sequence>MNWTEVAIVANHEVSPIISNILENYGSNGVVIEDSQDLTRTFEDKYGEIYALNADDYPAQGVRIKAYFNEIIYTEAFKQRLVESIRRIDNLDLKAFSYEEQIIREQDWENEWKHYFHPFRASERFTIVPSWETYQRVDDAELCIELDPGMAFGTGDHPTTGMCLKAIEVFVKSSDSVIDVGTGSGILSIAAYLLGVKRIKALDVDEMAVRVAKENFQKNNCENAIEAVPGNLLKEETEKFDVVIANILAHIIEEMIEDAYNTLNEGGYFITSGIIEEKHEAIVDHMEHSGFKIVAINHDNSWVCVVGQKVSD</sequence>
<keyword evidence="5 6" id="KW-0949">S-adenosyl-L-methionine</keyword>
<reference evidence="8" key="4">
    <citation type="submission" date="2022-03" db="EMBL/GenBank/DDBJ databases">
        <title>Complete Genome Sequence of Staphylococcus edaphicus strain CCM 8731.</title>
        <authorList>
            <person name="Rimmer C.O."/>
            <person name="Thomas J.C."/>
        </authorList>
    </citation>
    <scope>NUCLEOTIDE SEQUENCE</scope>
    <source>
        <strain evidence="8">CCM 8731</strain>
    </source>
</reference>
<dbReference type="InterPro" id="IPR029063">
    <property type="entry name" value="SAM-dependent_MTases_sf"/>
</dbReference>
<dbReference type="PANTHER" id="PTHR43648:SF1">
    <property type="entry name" value="ELECTRON TRANSFER FLAVOPROTEIN BETA SUBUNIT LYSINE METHYLTRANSFERASE"/>
    <property type="match status" value="1"/>
</dbReference>
<comment type="similarity">
    <text evidence="1 6">Belongs to the methyltransferase superfamily. PrmA family.</text>
</comment>
<dbReference type="RefSeq" id="WP_099090170.1">
    <property type="nucleotide sequence ID" value="NZ_CP093217.1"/>
</dbReference>
<dbReference type="GO" id="GO:0005840">
    <property type="term" value="C:ribosome"/>
    <property type="evidence" value="ECO:0007669"/>
    <property type="project" value="UniProtKB-KW"/>
</dbReference>
<evidence type="ECO:0000256" key="2">
    <source>
        <dbReference type="ARBA" id="ARBA00022490"/>
    </source>
</evidence>
<comment type="catalytic activity">
    <reaction evidence="6">
        <text>L-lysyl-[protein] + 3 S-adenosyl-L-methionine = N(6),N(6),N(6)-trimethyl-L-lysyl-[protein] + 3 S-adenosyl-L-homocysteine + 3 H(+)</text>
        <dbReference type="Rhea" id="RHEA:54192"/>
        <dbReference type="Rhea" id="RHEA-COMP:9752"/>
        <dbReference type="Rhea" id="RHEA-COMP:13826"/>
        <dbReference type="ChEBI" id="CHEBI:15378"/>
        <dbReference type="ChEBI" id="CHEBI:29969"/>
        <dbReference type="ChEBI" id="CHEBI:57856"/>
        <dbReference type="ChEBI" id="CHEBI:59789"/>
        <dbReference type="ChEBI" id="CHEBI:61961"/>
    </reaction>
</comment>
<dbReference type="GO" id="GO:0008276">
    <property type="term" value="F:protein methyltransferase activity"/>
    <property type="evidence" value="ECO:0007669"/>
    <property type="project" value="UniProtKB-UniRule"/>
</dbReference>
<keyword evidence="3 6" id="KW-0489">Methyltransferase</keyword>
<evidence type="ECO:0000256" key="3">
    <source>
        <dbReference type="ARBA" id="ARBA00022603"/>
    </source>
</evidence>
<name>A0A2C6WFY8_9STAP</name>
<keyword evidence="4 6" id="KW-0808">Transferase</keyword>
<evidence type="ECO:0000256" key="6">
    <source>
        <dbReference type="HAMAP-Rule" id="MF_00735"/>
    </source>
</evidence>
<keyword evidence="2 6" id="KW-0963">Cytoplasm</keyword>
<reference evidence="7" key="1">
    <citation type="journal article" date="2017" name="Appl. Environ. Microbiol.">
        <title>Staphylococcus edaphicus sp. nov., isolated in Antarctica, harbours mecC gene and genomic islands with suspected role in adaptation to extreme environment.</title>
        <authorList>
            <person name="Pantucek R."/>
            <person name="Sedlacek I."/>
            <person name="Indrakova A."/>
            <person name="Vrbovska V."/>
            <person name="Maslanova I."/>
            <person name="Kovarovic V."/>
            <person name="Svec P."/>
            <person name="Kralova S."/>
            <person name="Kristofova L."/>
            <person name="Keklakova J."/>
            <person name="Petras P."/>
            <person name="Doskar J."/>
        </authorList>
    </citation>
    <scope>NUCLEOTIDE SEQUENCE</scope>
    <source>
        <strain evidence="7">CCM 8730</strain>
    </source>
</reference>
<dbReference type="PIRSF" id="PIRSF000401">
    <property type="entry name" value="RPL11_MTase"/>
    <property type="match status" value="1"/>
</dbReference>
<dbReference type="Pfam" id="PF06325">
    <property type="entry name" value="PrmA"/>
    <property type="match status" value="1"/>
</dbReference>
<dbReference type="CDD" id="cd02440">
    <property type="entry name" value="AdoMet_MTases"/>
    <property type="match status" value="1"/>
</dbReference>
<dbReference type="HAMAP" id="MF_00735">
    <property type="entry name" value="Methyltr_PrmA"/>
    <property type="match status" value="1"/>
</dbReference>
<comment type="function">
    <text evidence="6">Methylates ribosomal protein L11.</text>
</comment>
<reference evidence="7" key="3">
    <citation type="submission" date="2017-10" db="EMBL/GenBank/DDBJ databases">
        <authorList>
            <person name="Vrbovska V."/>
            <person name="Kovarovic V."/>
            <person name="Indrakova A."/>
        </authorList>
    </citation>
    <scope>NUCLEOTIDE SEQUENCE</scope>
    <source>
        <strain evidence="7">CCM 8730</strain>
    </source>
</reference>
<keyword evidence="7" id="KW-0689">Ribosomal protein</keyword>
<evidence type="ECO:0000313" key="9">
    <source>
        <dbReference type="Proteomes" id="UP000223828"/>
    </source>
</evidence>
<evidence type="ECO:0000313" key="8">
    <source>
        <dbReference type="EMBL" id="UQW82725.1"/>
    </source>
</evidence>
<comment type="subcellular location">
    <subcellularLocation>
        <location evidence="6">Cytoplasm</location>
    </subcellularLocation>
</comment>
<evidence type="ECO:0000256" key="5">
    <source>
        <dbReference type="ARBA" id="ARBA00022691"/>
    </source>
</evidence>
<gene>
    <name evidence="6 8" type="primary">prmA</name>
    <name evidence="7" type="ORF">BTJ66_06550</name>
    <name evidence="8" type="ORF">MNY58_06655</name>
</gene>
<reference evidence="9" key="2">
    <citation type="submission" date="2017-10" db="EMBL/GenBank/DDBJ databases">
        <title>Staphylococcus edaphicus sp. nov., isolated in Antarctica, harbouring mecC gene and genomic islands essential in adaptation to extreme environment.</title>
        <authorList>
            <person name="Pantucek R."/>
            <person name="Sedlacek I."/>
            <person name="Indrakova A."/>
            <person name="Vrbovska V."/>
            <person name="Maslanova I."/>
            <person name="Kovarovic V."/>
            <person name="Svec P."/>
            <person name="Kralova S."/>
            <person name="Kristofova L."/>
            <person name="Keklakova J."/>
            <person name="Petras P."/>
            <person name="Doskar J."/>
        </authorList>
    </citation>
    <scope>NUCLEOTIDE SEQUENCE [LARGE SCALE GENOMIC DNA]</scope>
    <source>
        <strain evidence="9">CCM 5085</strain>
    </source>
</reference>
<dbReference type="PANTHER" id="PTHR43648">
    <property type="entry name" value="ELECTRON TRANSFER FLAVOPROTEIN BETA SUBUNIT LYSINE METHYLTRANSFERASE"/>
    <property type="match status" value="1"/>
</dbReference>
<accession>A0A2C6WFY8</accession>
<dbReference type="InterPro" id="IPR050078">
    <property type="entry name" value="Ribosomal_L11_MeTrfase_PrmA"/>
</dbReference>
<dbReference type="EC" id="2.1.1.-" evidence="6"/>
<evidence type="ECO:0000313" key="7">
    <source>
        <dbReference type="EMBL" id="PHK49728.1"/>
    </source>
</evidence>
<dbReference type="InterPro" id="IPR004498">
    <property type="entry name" value="Ribosomal_PrmA_MeTrfase"/>
</dbReference>
<dbReference type="EMBL" id="CP093217">
    <property type="protein sequence ID" value="UQW82725.1"/>
    <property type="molecule type" value="Genomic_DNA"/>
</dbReference>
<organism evidence="7 9">
    <name type="scientific">Staphylococcus edaphicus</name>
    <dbReference type="NCBI Taxonomy" id="1955013"/>
    <lineage>
        <taxon>Bacteria</taxon>
        <taxon>Bacillati</taxon>
        <taxon>Bacillota</taxon>
        <taxon>Bacilli</taxon>
        <taxon>Bacillales</taxon>
        <taxon>Staphylococcaceae</taxon>
        <taxon>Staphylococcus</taxon>
    </lineage>
</organism>
<evidence type="ECO:0000256" key="4">
    <source>
        <dbReference type="ARBA" id="ARBA00022679"/>
    </source>
</evidence>
<feature type="binding site" evidence="6">
    <location>
        <position position="181"/>
    </location>
    <ligand>
        <name>S-adenosyl-L-methionine</name>
        <dbReference type="ChEBI" id="CHEBI:59789"/>
    </ligand>
</feature>
<dbReference type="Gene3D" id="3.40.50.150">
    <property type="entry name" value="Vaccinia Virus protein VP39"/>
    <property type="match status" value="1"/>
</dbReference>
<keyword evidence="7" id="KW-0687">Ribonucleoprotein</keyword>
<feature type="binding site" evidence="6">
    <location>
        <position position="203"/>
    </location>
    <ligand>
        <name>S-adenosyl-L-methionine</name>
        <dbReference type="ChEBI" id="CHEBI:59789"/>
    </ligand>
</feature>
<keyword evidence="10" id="KW-1185">Reference proteome</keyword>
<dbReference type="GO" id="GO:0032259">
    <property type="term" value="P:methylation"/>
    <property type="evidence" value="ECO:0007669"/>
    <property type="project" value="UniProtKB-KW"/>
</dbReference>
<proteinExistence type="inferred from homology"/>
<dbReference type="OrthoDB" id="9785995at2"/>
<dbReference type="Proteomes" id="UP000223828">
    <property type="component" value="Unassembled WGS sequence"/>
</dbReference>
<dbReference type="AlphaFoldDB" id="A0A2C6WFY8"/>
<evidence type="ECO:0000313" key="10">
    <source>
        <dbReference type="Proteomes" id="UP001056588"/>
    </source>
</evidence>
<dbReference type="GO" id="GO:0005737">
    <property type="term" value="C:cytoplasm"/>
    <property type="evidence" value="ECO:0007669"/>
    <property type="project" value="UniProtKB-SubCell"/>
</dbReference>
<dbReference type="Proteomes" id="UP001056588">
    <property type="component" value="Chromosome"/>
</dbReference>
<protein>
    <recommendedName>
        <fullName evidence="6">Ribosomal protein L11 methyltransferase</fullName>
        <shortName evidence="6">L11 Mtase</shortName>
        <ecNumber evidence="6">2.1.1.-</ecNumber>
    </recommendedName>
</protein>